<keyword evidence="3" id="KW-0489">Methyltransferase</keyword>
<dbReference type="EC" id="2.1.1.64" evidence="3"/>
<dbReference type="SUPFAM" id="SSF53335">
    <property type="entry name" value="S-adenosyl-L-methionine-dependent methyltransferases"/>
    <property type="match status" value="1"/>
</dbReference>
<accession>A0ABW5GSK8</accession>
<dbReference type="Pfam" id="PF13649">
    <property type="entry name" value="Methyltransf_25"/>
    <property type="match status" value="1"/>
</dbReference>
<evidence type="ECO:0000256" key="1">
    <source>
        <dbReference type="ARBA" id="ARBA00022679"/>
    </source>
</evidence>
<dbReference type="GO" id="GO:0032259">
    <property type="term" value="P:methylation"/>
    <property type="evidence" value="ECO:0007669"/>
    <property type="project" value="UniProtKB-KW"/>
</dbReference>
<dbReference type="Proteomes" id="UP001597419">
    <property type="component" value="Unassembled WGS sequence"/>
</dbReference>
<sequence>MSTQAGAHEFDGAYWENHWRGASGTGKEPNPYLVRETAGLNPGTALDAGCGEGGEARWLASRGWDVTAADISAEALTRAAGAGDAAKVEWVRADLTTWTPASRFDLVVTHYAHPSMPQLAFYERVAGWVKPGGTLLVVGHLHAGGAAGHGHGHGSRPPAEASVTAADITARLDPAGWTVVTAEERSRTLTAPNGRSVSLHDVVVRATRHR</sequence>
<dbReference type="EMBL" id="JBHUKU010000022">
    <property type="protein sequence ID" value="MFD2463801.1"/>
    <property type="molecule type" value="Genomic_DNA"/>
</dbReference>
<gene>
    <name evidence="3" type="ORF">ACFSYJ_34660</name>
</gene>
<reference evidence="4" key="1">
    <citation type="journal article" date="2019" name="Int. J. Syst. Evol. Microbiol.">
        <title>The Global Catalogue of Microorganisms (GCM) 10K type strain sequencing project: providing services to taxonomists for standard genome sequencing and annotation.</title>
        <authorList>
            <consortium name="The Broad Institute Genomics Platform"/>
            <consortium name="The Broad Institute Genome Sequencing Center for Infectious Disease"/>
            <person name="Wu L."/>
            <person name="Ma J."/>
        </authorList>
    </citation>
    <scope>NUCLEOTIDE SEQUENCE [LARGE SCALE GENOMIC DNA]</scope>
    <source>
        <strain evidence="4">CGMCC 4.7643</strain>
    </source>
</reference>
<comment type="caution">
    <text evidence="3">The sequence shown here is derived from an EMBL/GenBank/DDBJ whole genome shotgun (WGS) entry which is preliminary data.</text>
</comment>
<dbReference type="PANTHER" id="PTHR43861:SF3">
    <property type="entry name" value="PUTATIVE (AFU_ORTHOLOGUE AFUA_2G14390)-RELATED"/>
    <property type="match status" value="1"/>
</dbReference>
<dbReference type="EC" id="2.1.1.222" evidence="3"/>
<protein>
    <submittedName>
        <fullName evidence="3">Class I SAM-dependent methyltransferase</fullName>
        <ecNumber evidence="3">2.1.1.222</ecNumber>
        <ecNumber evidence="3">2.1.1.64</ecNumber>
    </submittedName>
</protein>
<organism evidence="3 4">
    <name type="scientific">Amycolatopsis samaneae</name>
    <dbReference type="NCBI Taxonomy" id="664691"/>
    <lineage>
        <taxon>Bacteria</taxon>
        <taxon>Bacillati</taxon>
        <taxon>Actinomycetota</taxon>
        <taxon>Actinomycetes</taxon>
        <taxon>Pseudonocardiales</taxon>
        <taxon>Pseudonocardiaceae</taxon>
        <taxon>Amycolatopsis</taxon>
    </lineage>
</organism>
<dbReference type="InterPro" id="IPR029063">
    <property type="entry name" value="SAM-dependent_MTases_sf"/>
</dbReference>
<name>A0ABW5GSK8_9PSEU</name>
<dbReference type="CDD" id="cd02440">
    <property type="entry name" value="AdoMet_MTases"/>
    <property type="match status" value="1"/>
</dbReference>
<evidence type="ECO:0000313" key="4">
    <source>
        <dbReference type="Proteomes" id="UP001597419"/>
    </source>
</evidence>
<dbReference type="GO" id="GO:0061542">
    <property type="term" value="F:3-demethylubiquinol 3-O-methyltransferase activity"/>
    <property type="evidence" value="ECO:0007669"/>
    <property type="project" value="UniProtKB-EC"/>
</dbReference>
<dbReference type="InterPro" id="IPR041698">
    <property type="entry name" value="Methyltransf_25"/>
</dbReference>
<proteinExistence type="predicted"/>
<dbReference type="PANTHER" id="PTHR43861">
    <property type="entry name" value="TRANS-ACONITATE 2-METHYLTRANSFERASE-RELATED"/>
    <property type="match status" value="1"/>
</dbReference>
<dbReference type="RefSeq" id="WP_345386414.1">
    <property type="nucleotide sequence ID" value="NZ_BAABHG010000001.1"/>
</dbReference>
<dbReference type="Gene3D" id="3.40.50.150">
    <property type="entry name" value="Vaccinia Virus protein VP39"/>
    <property type="match status" value="1"/>
</dbReference>
<keyword evidence="4" id="KW-1185">Reference proteome</keyword>
<evidence type="ECO:0000259" key="2">
    <source>
        <dbReference type="Pfam" id="PF13649"/>
    </source>
</evidence>
<dbReference type="GO" id="GO:0102208">
    <property type="term" value="F:2-polyprenyl-6-hydroxyphenol methylase activity"/>
    <property type="evidence" value="ECO:0007669"/>
    <property type="project" value="UniProtKB-EC"/>
</dbReference>
<evidence type="ECO:0000313" key="3">
    <source>
        <dbReference type="EMBL" id="MFD2463801.1"/>
    </source>
</evidence>
<feature type="domain" description="Methyltransferase" evidence="2">
    <location>
        <begin position="46"/>
        <end position="133"/>
    </location>
</feature>
<keyword evidence="1 3" id="KW-0808">Transferase</keyword>